<evidence type="ECO:0000313" key="2">
    <source>
        <dbReference type="Proteomes" id="UP000548067"/>
    </source>
</evidence>
<dbReference type="Proteomes" id="UP000548067">
    <property type="component" value="Unassembled WGS sequence"/>
</dbReference>
<sequence length="79" mass="9523">MDLQTRKLNLITYLAQLQDESFFEKIENYILTKFEKEDHSEFIPFTVEALIERIEKSEEDFKNGNFKTQEDLENQSANW</sequence>
<evidence type="ECO:0000313" key="1">
    <source>
        <dbReference type="EMBL" id="NMR34017.1"/>
    </source>
</evidence>
<gene>
    <name evidence="1" type="ORF">HIO71_07305</name>
</gene>
<accession>A0A848MZA3</accession>
<dbReference type="AlphaFoldDB" id="A0A848MZA3"/>
<protein>
    <submittedName>
        <fullName evidence="1">Uncharacterized protein</fullName>
    </submittedName>
</protein>
<dbReference type="EMBL" id="JABCJF010000003">
    <property type="protein sequence ID" value="NMR34017.1"/>
    <property type="molecule type" value="Genomic_DNA"/>
</dbReference>
<reference evidence="1 2" key="1">
    <citation type="submission" date="2020-04" db="EMBL/GenBank/DDBJ databases">
        <title>Genome analysis and antimicrobial resistance characteristics of Chryseobacterium aquaticum isolated from farmed salmonids.</title>
        <authorList>
            <person name="Saticioglu I.B."/>
            <person name="Duman M."/>
            <person name="Altun S."/>
        </authorList>
    </citation>
    <scope>NUCLEOTIDE SEQUENCE [LARGE SCALE GENOMIC DNA]</scope>
    <source>
        <strain evidence="1 2">C-174</strain>
    </source>
</reference>
<dbReference type="RefSeq" id="WP_169320922.1">
    <property type="nucleotide sequence ID" value="NZ_JABCJF010000003.1"/>
</dbReference>
<name>A0A848MZA3_9FLAO</name>
<organism evidence="1 2">
    <name type="scientific">Chryseobacterium aquaticum</name>
    <dbReference type="NCBI Taxonomy" id="452084"/>
    <lineage>
        <taxon>Bacteria</taxon>
        <taxon>Pseudomonadati</taxon>
        <taxon>Bacteroidota</taxon>
        <taxon>Flavobacteriia</taxon>
        <taxon>Flavobacteriales</taxon>
        <taxon>Weeksellaceae</taxon>
        <taxon>Chryseobacterium group</taxon>
        <taxon>Chryseobacterium</taxon>
    </lineage>
</organism>
<comment type="caution">
    <text evidence="1">The sequence shown here is derived from an EMBL/GenBank/DDBJ whole genome shotgun (WGS) entry which is preliminary data.</text>
</comment>
<proteinExistence type="predicted"/>